<evidence type="ECO:0000256" key="1">
    <source>
        <dbReference type="SAM" id="Phobius"/>
    </source>
</evidence>
<feature type="chain" id="PRO_5042013270" evidence="2">
    <location>
        <begin position="30"/>
        <end position="415"/>
    </location>
</feature>
<dbReference type="Proteomes" id="UP001198242">
    <property type="component" value="Unassembled WGS sequence"/>
</dbReference>
<sequence>MKNRIFRLLSVFCSIVILMSCLTFSTAVADEPVGKMAAVYAYVLNNYLYTYSSMHTENAGDSLSISEDNIPNGVVYSDIVNFDANENPYLVIFLADSGYTTASCHVWKYDEETENAERIAILDVNYNQIPLGQSGVFSLGSNAEKRYITYKVFEGDELVHADYYTVIDGDAFEYVNAPQVLSETGVMDFSSEYFHPNVDVSHYNQNVGNFFDKLKNSAADSVTYEDIAERLSDEDEHQIEEVLKNVVSYTDFDIANYTTMDEYQNALNVEPNGDRFYLISEAYNLGDEIYYVRFSTDRSYYNYALLRRSDMADNGYQILKVRTDCIPLSDRELKQIKADYDRNTLLYKKSKGTLKLSKTSKYDDSDGLSEPTKAPSIHIEKSLKSSTRLPAVCLGGGIAIALLTVLWVYLYSDNN</sequence>
<dbReference type="PROSITE" id="PS51257">
    <property type="entry name" value="PROKAR_LIPOPROTEIN"/>
    <property type="match status" value="1"/>
</dbReference>
<feature type="signal peptide" evidence="2">
    <location>
        <begin position="1"/>
        <end position="29"/>
    </location>
</feature>
<keyword evidence="2" id="KW-0732">Signal</keyword>
<name>A0AAE3J9H0_9FIRM</name>
<dbReference type="RefSeq" id="WP_308456388.1">
    <property type="nucleotide sequence ID" value="NZ_JAJEQM010000008.1"/>
</dbReference>
<keyword evidence="1" id="KW-1133">Transmembrane helix</keyword>
<organism evidence="3 4">
    <name type="scientific">Hominilimicola fabiformis</name>
    <dbReference type="NCBI Taxonomy" id="2885356"/>
    <lineage>
        <taxon>Bacteria</taxon>
        <taxon>Bacillati</taxon>
        <taxon>Bacillota</taxon>
        <taxon>Clostridia</taxon>
        <taxon>Eubacteriales</taxon>
        <taxon>Oscillospiraceae</taxon>
        <taxon>Hominilimicola</taxon>
    </lineage>
</organism>
<feature type="transmembrane region" description="Helical" evidence="1">
    <location>
        <begin position="389"/>
        <end position="411"/>
    </location>
</feature>
<comment type="caution">
    <text evidence="3">The sequence shown here is derived from an EMBL/GenBank/DDBJ whole genome shotgun (WGS) entry which is preliminary data.</text>
</comment>
<dbReference type="EMBL" id="JAJEQM010000008">
    <property type="protein sequence ID" value="MCC2210577.1"/>
    <property type="molecule type" value="Genomic_DNA"/>
</dbReference>
<reference evidence="3 4" key="1">
    <citation type="submission" date="2021-10" db="EMBL/GenBank/DDBJ databases">
        <title>Anaerobic single-cell dispensing facilitates the cultivation of human gut bacteria.</title>
        <authorList>
            <person name="Afrizal A."/>
        </authorList>
    </citation>
    <scope>NUCLEOTIDE SEQUENCE [LARGE SCALE GENOMIC DNA]</scope>
    <source>
        <strain evidence="3 4">CLA-AA-H232</strain>
    </source>
</reference>
<accession>A0AAE3J9H0</accession>
<keyword evidence="1" id="KW-0472">Membrane</keyword>
<evidence type="ECO:0000256" key="2">
    <source>
        <dbReference type="SAM" id="SignalP"/>
    </source>
</evidence>
<evidence type="ECO:0000313" key="4">
    <source>
        <dbReference type="Proteomes" id="UP001198242"/>
    </source>
</evidence>
<dbReference type="AlphaFoldDB" id="A0AAE3J9H0"/>
<keyword evidence="4" id="KW-1185">Reference proteome</keyword>
<gene>
    <name evidence="3" type="ORF">LKE05_07225</name>
</gene>
<keyword evidence="1" id="KW-0812">Transmembrane</keyword>
<protein>
    <submittedName>
        <fullName evidence="3">Uncharacterized protein</fullName>
    </submittedName>
</protein>
<evidence type="ECO:0000313" key="3">
    <source>
        <dbReference type="EMBL" id="MCC2210577.1"/>
    </source>
</evidence>
<proteinExistence type="predicted"/>